<feature type="domain" description="DUF6534" evidence="2">
    <location>
        <begin position="171"/>
        <end position="256"/>
    </location>
</feature>
<dbReference type="PANTHER" id="PTHR40465:SF1">
    <property type="entry name" value="DUF6534 DOMAIN-CONTAINING PROTEIN"/>
    <property type="match status" value="1"/>
</dbReference>
<feature type="transmembrane region" description="Helical" evidence="1">
    <location>
        <begin position="51"/>
        <end position="75"/>
    </location>
</feature>
<dbReference type="InterPro" id="IPR045339">
    <property type="entry name" value="DUF6534"/>
</dbReference>
<keyword evidence="1" id="KW-1133">Transmembrane helix</keyword>
<dbReference type="Pfam" id="PF20152">
    <property type="entry name" value="DUF6534"/>
    <property type="match status" value="1"/>
</dbReference>
<keyword evidence="1" id="KW-0472">Membrane</keyword>
<dbReference type="EMBL" id="JAKELL010000042">
    <property type="protein sequence ID" value="KAH8988330.1"/>
    <property type="molecule type" value="Genomic_DNA"/>
</dbReference>
<protein>
    <recommendedName>
        <fullName evidence="2">DUF6534 domain-containing protein</fullName>
    </recommendedName>
</protein>
<dbReference type="AlphaFoldDB" id="A0AAD4LI28"/>
<dbReference type="PANTHER" id="PTHR40465">
    <property type="entry name" value="CHROMOSOME 1, WHOLE GENOME SHOTGUN SEQUENCE"/>
    <property type="match status" value="1"/>
</dbReference>
<feature type="transmembrane region" description="Helical" evidence="1">
    <location>
        <begin position="206"/>
        <end position="228"/>
    </location>
</feature>
<keyword evidence="4" id="KW-1185">Reference proteome</keyword>
<feature type="transmembrane region" description="Helical" evidence="1">
    <location>
        <begin position="20"/>
        <end position="39"/>
    </location>
</feature>
<keyword evidence="1" id="KW-0812">Transmembrane</keyword>
<evidence type="ECO:0000256" key="1">
    <source>
        <dbReference type="SAM" id="Phobius"/>
    </source>
</evidence>
<reference evidence="3" key="1">
    <citation type="submission" date="2022-01" db="EMBL/GenBank/DDBJ databases">
        <title>Comparative genomics reveals a dynamic genome evolution in the ectomycorrhizal milk-cap (Lactarius) mushrooms.</title>
        <authorList>
            <consortium name="DOE Joint Genome Institute"/>
            <person name="Lebreton A."/>
            <person name="Tang N."/>
            <person name="Kuo A."/>
            <person name="LaButti K."/>
            <person name="Drula E."/>
            <person name="Barry K."/>
            <person name="Clum A."/>
            <person name="Lipzen A."/>
            <person name="Mousain D."/>
            <person name="Ng V."/>
            <person name="Wang R."/>
            <person name="Wang X."/>
            <person name="Dai Y."/>
            <person name="Henrissat B."/>
            <person name="Grigoriev I.V."/>
            <person name="Guerin-Laguette A."/>
            <person name="Yu F."/>
            <person name="Martin F.M."/>
        </authorList>
    </citation>
    <scope>NUCLEOTIDE SEQUENCE</scope>
    <source>
        <strain evidence="3">QP</strain>
    </source>
</reference>
<feature type="transmembrane region" description="Helical" evidence="1">
    <location>
        <begin position="123"/>
        <end position="143"/>
    </location>
</feature>
<feature type="transmembrane region" description="Helical" evidence="1">
    <location>
        <begin position="163"/>
        <end position="186"/>
    </location>
</feature>
<evidence type="ECO:0000259" key="2">
    <source>
        <dbReference type="Pfam" id="PF20152"/>
    </source>
</evidence>
<comment type="caution">
    <text evidence="3">The sequence shown here is derived from an EMBL/GenBank/DDBJ whole genome shotgun (WGS) entry which is preliminary data.</text>
</comment>
<name>A0AAD4LI28_9AGAM</name>
<feature type="transmembrane region" description="Helical" evidence="1">
    <location>
        <begin position="95"/>
        <end position="116"/>
    </location>
</feature>
<proteinExistence type="predicted"/>
<gene>
    <name evidence="3" type="ORF">EDB92DRAFT_1948016</name>
</gene>
<organism evidence="3 4">
    <name type="scientific">Lactarius akahatsu</name>
    <dbReference type="NCBI Taxonomy" id="416441"/>
    <lineage>
        <taxon>Eukaryota</taxon>
        <taxon>Fungi</taxon>
        <taxon>Dikarya</taxon>
        <taxon>Basidiomycota</taxon>
        <taxon>Agaricomycotina</taxon>
        <taxon>Agaricomycetes</taxon>
        <taxon>Russulales</taxon>
        <taxon>Russulaceae</taxon>
        <taxon>Lactarius</taxon>
    </lineage>
</organism>
<sequence>MSNPPIPPNVAEIAAPMLLGALWNWTLYGVLVVQIYVYSYNFPGDRTLFKLLVYSVFLVETVQTALTGADLYYWFVSGFGNMDHLTAPYESPFDVPIIGAIVALVVQCFFVYRIWVLSRRSPWFLCLLICLFSIVAAGAGLYGGIYTHVRKKFASGRMLKVLALTWVGGNASADILIAGSLLFHLVRRRREGGQFSDHALSKVVRLTIETNVLTSTVGIVALLTVAIFPDKPWFTCPTAVFGKLYSNTLLVSLNNRITIREGRGAVVKSPPFAANSQPESSSEFMHVELEKPSAALVVGSLGDGAGRDTSGVIGGQYLHHSRPGRRRLVAGLPLDVPPEPDYVTADVEAIFPPLVVSNW</sequence>
<evidence type="ECO:0000313" key="4">
    <source>
        <dbReference type="Proteomes" id="UP001201163"/>
    </source>
</evidence>
<evidence type="ECO:0000313" key="3">
    <source>
        <dbReference type="EMBL" id="KAH8988330.1"/>
    </source>
</evidence>
<accession>A0AAD4LI28</accession>
<dbReference type="Proteomes" id="UP001201163">
    <property type="component" value="Unassembled WGS sequence"/>
</dbReference>